<gene>
    <name evidence="2" type="ORF">CLAFUR5_05301</name>
</gene>
<dbReference type="GeneID" id="71985179"/>
<protein>
    <submittedName>
        <fullName evidence="2">Uncharacterized protein</fullName>
    </submittedName>
</protein>
<name>A0A9Q8LG33_PASFU</name>
<keyword evidence="3" id="KW-1185">Reference proteome</keyword>
<feature type="compositionally biased region" description="Low complexity" evidence="1">
    <location>
        <begin position="85"/>
        <end position="95"/>
    </location>
</feature>
<dbReference type="RefSeq" id="XP_047761101.1">
    <property type="nucleotide sequence ID" value="XM_047904449.1"/>
</dbReference>
<feature type="region of interest" description="Disordered" evidence="1">
    <location>
        <begin position="1"/>
        <end position="95"/>
    </location>
</feature>
<organism evidence="2 3">
    <name type="scientific">Passalora fulva</name>
    <name type="common">Tomato leaf mold</name>
    <name type="synonym">Cladosporium fulvum</name>
    <dbReference type="NCBI Taxonomy" id="5499"/>
    <lineage>
        <taxon>Eukaryota</taxon>
        <taxon>Fungi</taxon>
        <taxon>Dikarya</taxon>
        <taxon>Ascomycota</taxon>
        <taxon>Pezizomycotina</taxon>
        <taxon>Dothideomycetes</taxon>
        <taxon>Dothideomycetidae</taxon>
        <taxon>Mycosphaerellales</taxon>
        <taxon>Mycosphaerellaceae</taxon>
        <taxon>Fulvia</taxon>
    </lineage>
</organism>
<dbReference type="Proteomes" id="UP000756132">
    <property type="component" value="Chromosome 4"/>
</dbReference>
<reference evidence="2" key="1">
    <citation type="submission" date="2021-12" db="EMBL/GenBank/DDBJ databases">
        <authorList>
            <person name="Zaccaron A."/>
            <person name="Stergiopoulos I."/>
        </authorList>
    </citation>
    <scope>NUCLEOTIDE SEQUENCE</scope>
    <source>
        <strain evidence="2">Race5_Kim</strain>
    </source>
</reference>
<feature type="region of interest" description="Disordered" evidence="1">
    <location>
        <begin position="108"/>
        <end position="127"/>
    </location>
</feature>
<sequence length="174" mass="18632">MNPRGPDGEGNKGSRGRQAAASTSGSQMSRPDSRMSWLSEHASTAPERIISSRPDEQKAVDSESHPTSHDTAAAMPSHTRLLPQSSAVSSSSSASIDDVAVFAPGAVPGAQNRISSHRLRASTPVHDISRKREIAEEVHAEHFEGDRKIKKMRGRQGAASNGKDAAQAERMMRL</sequence>
<evidence type="ECO:0000256" key="1">
    <source>
        <dbReference type="SAM" id="MobiDB-lite"/>
    </source>
</evidence>
<evidence type="ECO:0000313" key="2">
    <source>
        <dbReference type="EMBL" id="UJO16735.1"/>
    </source>
</evidence>
<dbReference type="KEGG" id="ffu:CLAFUR5_05301"/>
<feature type="compositionally biased region" description="Polar residues" evidence="1">
    <location>
        <begin position="20"/>
        <end position="30"/>
    </location>
</feature>
<dbReference type="EMBL" id="CP090166">
    <property type="protein sequence ID" value="UJO16735.1"/>
    <property type="molecule type" value="Genomic_DNA"/>
</dbReference>
<feature type="compositionally biased region" description="Basic and acidic residues" evidence="1">
    <location>
        <begin position="53"/>
        <end position="68"/>
    </location>
</feature>
<feature type="region of interest" description="Disordered" evidence="1">
    <location>
        <begin position="139"/>
        <end position="174"/>
    </location>
</feature>
<proteinExistence type="predicted"/>
<accession>A0A9Q8LG33</accession>
<feature type="compositionally biased region" description="Basic and acidic residues" evidence="1">
    <location>
        <begin position="1"/>
        <end position="12"/>
    </location>
</feature>
<dbReference type="AlphaFoldDB" id="A0A9Q8LG33"/>
<evidence type="ECO:0000313" key="3">
    <source>
        <dbReference type="Proteomes" id="UP000756132"/>
    </source>
</evidence>
<reference evidence="2" key="2">
    <citation type="journal article" date="2022" name="Microb. Genom.">
        <title>A chromosome-scale genome assembly of the tomato pathogen Cladosporium fulvum reveals a compartmentalized genome architecture and the presence of a dispensable chromosome.</title>
        <authorList>
            <person name="Zaccaron A.Z."/>
            <person name="Chen L.H."/>
            <person name="Samaras A."/>
            <person name="Stergiopoulos I."/>
        </authorList>
    </citation>
    <scope>NUCLEOTIDE SEQUENCE</scope>
    <source>
        <strain evidence="2">Race5_Kim</strain>
    </source>
</reference>